<dbReference type="RefSeq" id="WP_073281956.1">
    <property type="nucleotide sequence ID" value="NZ_FRCP01000005.1"/>
</dbReference>
<evidence type="ECO:0000256" key="8">
    <source>
        <dbReference type="SAM" id="MobiDB-lite"/>
    </source>
</evidence>
<evidence type="ECO:0000313" key="11">
    <source>
        <dbReference type="Proteomes" id="UP000184038"/>
    </source>
</evidence>
<organism evidence="10 11">
    <name type="scientific">Anaerosporobacter mobilis DSM 15930</name>
    <dbReference type="NCBI Taxonomy" id="1120996"/>
    <lineage>
        <taxon>Bacteria</taxon>
        <taxon>Bacillati</taxon>
        <taxon>Bacillota</taxon>
        <taxon>Clostridia</taxon>
        <taxon>Lachnospirales</taxon>
        <taxon>Lachnospiraceae</taxon>
        <taxon>Anaerosporobacter</taxon>
    </lineage>
</organism>
<keyword evidence="3" id="KW-1003">Cell membrane</keyword>
<dbReference type="CDD" id="cd07185">
    <property type="entry name" value="OmpA_C-like"/>
    <property type="match status" value="1"/>
</dbReference>
<keyword evidence="11" id="KW-1185">Reference proteome</keyword>
<dbReference type="AlphaFoldDB" id="A0A1M7EXI7"/>
<dbReference type="STRING" id="1120996.SAMN02746066_00266"/>
<dbReference type="InterPro" id="IPR025713">
    <property type="entry name" value="MotB-like_N_dom"/>
</dbReference>
<evidence type="ECO:0000256" key="1">
    <source>
        <dbReference type="ARBA" id="ARBA00004162"/>
    </source>
</evidence>
<evidence type="ECO:0000256" key="2">
    <source>
        <dbReference type="ARBA" id="ARBA00008914"/>
    </source>
</evidence>
<dbReference type="PANTHER" id="PTHR30329:SF21">
    <property type="entry name" value="LIPOPROTEIN YIAD-RELATED"/>
    <property type="match status" value="1"/>
</dbReference>
<reference evidence="10 11" key="1">
    <citation type="submission" date="2016-11" db="EMBL/GenBank/DDBJ databases">
        <authorList>
            <person name="Jaros S."/>
            <person name="Januszkiewicz K."/>
            <person name="Wedrychowicz H."/>
        </authorList>
    </citation>
    <scope>NUCLEOTIDE SEQUENCE [LARGE SCALE GENOMIC DNA]</scope>
    <source>
        <strain evidence="10 11">DSM 15930</strain>
    </source>
</reference>
<dbReference type="OrthoDB" id="9815217at2"/>
<gene>
    <name evidence="10" type="ORF">SAMN02746066_00266</name>
</gene>
<evidence type="ECO:0000313" key="10">
    <source>
        <dbReference type="EMBL" id="SHL96502.1"/>
    </source>
</evidence>
<evidence type="ECO:0000256" key="7">
    <source>
        <dbReference type="PROSITE-ProRule" id="PRU00473"/>
    </source>
</evidence>
<evidence type="ECO:0000256" key="3">
    <source>
        <dbReference type="ARBA" id="ARBA00022475"/>
    </source>
</evidence>
<dbReference type="PANTHER" id="PTHR30329">
    <property type="entry name" value="STATOR ELEMENT OF FLAGELLAR MOTOR COMPLEX"/>
    <property type="match status" value="1"/>
</dbReference>
<feature type="region of interest" description="Disordered" evidence="8">
    <location>
        <begin position="232"/>
        <end position="253"/>
    </location>
</feature>
<comment type="subcellular location">
    <subcellularLocation>
        <location evidence="1">Cell membrane</location>
        <topology evidence="1">Single-pass membrane protein</topology>
    </subcellularLocation>
</comment>
<keyword evidence="5" id="KW-1133">Transmembrane helix</keyword>
<keyword evidence="4" id="KW-0812">Transmembrane</keyword>
<evidence type="ECO:0000256" key="4">
    <source>
        <dbReference type="ARBA" id="ARBA00022692"/>
    </source>
</evidence>
<name>A0A1M7EXI7_9FIRM</name>
<dbReference type="EMBL" id="FRCP01000005">
    <property type="protein sequence ID" value="SHL96502.1"/>
    <property type="molecule type" value="Genomic_DNA"/>
</dbReference>
<dbReference type="SUPFAM" id="SSF103088">
    <property type="entry name" value="OmpA-like"/>
    <property type="match status" value="1"/>
</dbReference>
<dbReference type="Pfam" id="PF00691">
    <property type="entry name" value="OmpA"/>
    <property type="match status" value="1"/>
</dbReference>
<feature type="domain" description="OmpA-like" evidence="9">
    <location>
        <begin position="144"/>
        <end position="267"/>
    </location>
</feature>
<keyword evidence="6 7" id="KW-0472">Membrane</keyword>
<dbReference type="GO" id="GO:0005886">
    <property type="term" value="C:plasma membrane"/>
    <property type="evidence" value="ECO:0007669"/>
    <property type="project" value="UniProtKB-SubCell"/>
</dbReference>
<evidence type="ECO:0000256" key="6">
    <source>
        <dbReference type="ARBA" id="ARBA00023136"/>
    </source>
</evidence>
<evidence type="ECO:0000259" key="9">
    <source>
        <dbReference type="PROSITE" id="PS51123"/>
    </source>
</evidence>
<comment type="similarity">
    <text evidence="2">Belongs to the MotB family.</text>
</comment>
<dbReference type="PROSITE" id="PS51123">
    <property type="entry name" value="OMPA_2"/>
    <property type="match status" value="1"/>
</dbReference>
<dbReference type="InterPro" id="IPR036737">
    <property type="entry name" value="OmpA-like_sf"/>
</dbReference>
<sequence length="269" mass="30059">MARKRQDDPPKGSPAWMNTFSDLMNLLLCFFVLLFSMSSVDEDKYDQLLASLNSSFSIFSGGGSAIGEGQLISSGVSQLNKLDSYVSEMGYEAEEEVDSDETDPMKYLEEQRKELSEEMYDEITELTEKYKIDQKVDVKIDGHNQYIKLSIGGSVLFDSGIAEIKQEALPILNKIGDILNEYSDCLIKIEGHTDNAPITTNIKFADNMDLSAARAISVWNYLTDKKGLDPSTLEASGRSEFDPIASNDTPEGRAKNRRVEIKIYNELSK</sequence>
<accession>A0A1M7EXI7</accession>
<dbReference type="InterPro" id="IPR050330">
    <property type="entry name" value="Bact_OuterMem_StrucFunc"/>
</dbReference>
<protein>
    <submittedName>
        <fullName evidence="10">Chemotaxis protein MotB</fullName>
    </submittedName>
</protein>
<evidence type="ECO:0000256" key="5">
    <source>
        <dbReference type="ARBA" id="ARBA00022989"/>
    </source>
</evidence>
<dbReference type="Pfam" id="PF13677">
    <property type="entry name" value="MotB_plug"/>
    <property type="match status" value="1"/>
</dbReference>
<proteinExistence type="inferred from homology"/>
<dbReference type="InterPro" id="IPR006665">
    <property type="entry name" value="OmpA-like"/>
</dbReference>
<dbReference type="Proteomes" id="UP000184038">
    <property type="component" value="Unassembled WGS sequence"/>
</dbReference>
<dbReference type="Gene3D" id="3.30.1330.60">
    <property type="entry name" value="OmpA-like domain"/>
    <property type="match status" value="1"/>
</dbReference>